<dbReference type="AlphaFoldDB" id="A0A915CIZ0"/>
<keyword evidence="1" id="KW-1185">Reference proteome</keyword>
<dbReference type="Proteomes" id="UP000887569">
    <property type="component" value="Unplaced"/>
</dbReference>
<protein>
    <submittedName>
        <fullName evidence="2">Uncharacterized protein</fullName>
    </submittedName>
</protein>
<proteinExistence type="predicted"/>
<sequence>MSTLQPVNPKPFLNGLTGKPIVCKLKWGLSIEAVLAGGIRLFGVWFQHLMNTFLARLRCGSSRPDRCFRSVRQAVLA</sequence>
<evidence type="ECO:0000313" key="2">
    <source>
        <dbReference type="WBParaSite" id="PgR251_g001_t01"/>
    </source>
</evidence>
<evidence type="ECO:0000313" key="1">
    <source>
        <dbReference type="Proteomes" id="UP000887569"/>
    </source>
</evidence>
<accession>A0A915CIZ0</accession>
<reference evidence="2" key="1">
    <citation type="submission" date="2022-11" db="UniProtKB">
        <authorList>
            <consortium name="WormBaseParasite"/>
        </authorList>
    </citation>
    <scope>IDENTIFICATION</scope>
</reference>
<dbReference type="WBParaSite" id="PgR251_g001_t01">
    <property type="protein sequence ID" value="PgR251_g001_t01"/>
    <property type="gene ID" value="PgR251_g001"/>
</dbReference>
<organism evidence="1 2">
    <name type="scientific">Parascaris univalens</name>
    <name type="common">Nematode worm</name>
    <dbReference type="NCBI Taxonomy" id="6257"/>
    <lineage>
        <taxon>Eukaryota</taxon>
        <taxon>Metazoa</taxon>
        <taxon>Ecdysozoa</taxon>
        <taxon>Nematoda</taxon>
        <taxon>Chromadorea</taxon>
        <taxon>Rhabditida</taxon>
        <taxon>Spirurina</taxon>
        <taxon>Ascaridomorpha</taxon>
        <taxon>Ascaridoidea</taxon>
        <taxon>Ascarididae</taxon>
        <taxon>Parascaris</taxon>
    </lineage>
</organism>
<dbReference type="Gene3D" id="2.30.30.100">
    <property type="match status" value="1"/>
</dbReference>
<name>A0A915CIZ0_PARUN</name>